<feature type="domain" description="ShKT" evidence="3">
    <location>
        <begin position="199"/>
        <end position="235"/>
    </location>
</feature>
<dbReference type="SMART" id="SM00254">
    <property type="entry name" value="ShKT"/>
    <property type="match status" value="4"/>
</dbReference>
<dbReference type="Proteomes" id="UP000298663">
    <property type="component" value="Unassembled WGS sequence"/>
</dbReference>
<dbReference type="PANTHER" id="PTHR21724:SF109">
    <property type="entry name" value="SHKT DOMAIN-CONTAINING PROTEIN"/>
    <property type="match status" value="1"/>
</dbReference>
<dbReference type="PROSITE" id="PS51670">
    <property type="entry name" value="SHKT"/>
    <property type="match status" value="4"/>
</dbReference>
<gene>
    <name evidence="4" type="ORF">L596_017168</name>
</gene>
<evidence type="ECO:0000256" key="1">
    <source>
        <dbReference type="PROSITE-ProRule" id="PRU01005"/>
    </source>
</evidence>
<accession>A0A4U5N136</accession>
<dbReference type="AlphaFoldDB" id="A0A4U5N136"/>
<evidence type="ECO:0000256" key="2">
    <source>
        <dbReference type="SAM" id="SignalP"/>
    </source>
</evidence>
<reference evidence="4 5" key="1">
    <citation type="journal article" date="2015" name="Genome Biol.">
        <title>Comparative genomics of Steinernema reveals deeply conserved gene regulatory networks.</title>
        <authorList>
            <person name="Dillman A.R."/>
            <person name="Macchietto M."/>
            <person name="Porter C.F."/>
            <person name="Rogers A."/>
            <person name="Williams B."/>
            <person name="Antoshechkin I."/>
            <person name="Lee M.M."/>
            <person name="Goodwin Z."/>
            <person name="Lu X."/>
            <person name="Lewis E.E."/>
            <person name="Goodrich-Blair H."/>
            <person name="Stock S.P."/>
            <person name="Adams B.J."/>
            <person name="Sternberg P.W."/>
            <person name="Mortazavi A."/>
        </authorList>
    </citation>
    <scope>NUCLEOTIDE SEQUENCE [LARGE SCALE GENOMIC DNA]</scope>
    <source>
        <strain evidence="4 5">ALL</strain>
    </source>
</reference>
<keyword evidence="2" id="KW-0732">Signal</keyword>
<evidence type="ECO:0000313" key="5">
    <source>
        <dbReference type="Proteomes" id="UP000298663"/>
    </source>
</evidence>
<reference evidence="4 5" key="2">
    <citation type="journal article" date="2019" name="G3 (Bethesda)">
        <title>Hybrid Assembly of the Genome of the Entomopathogenic Nematode Steinernema carpocapsae Identifies the X-Chromosome.</title>
        <authorList>
            <person name="Serra L."/>
            <person name="Macchietto M."/>
            <person name="Macias-Munoz A."/>
            <person name="McGill C.J."/>
            <person name="Rodriguez I.M."/>
            <person name="Rodriguez B."/>
            <person name="Murad R."/>
            <person name="Mortazavi A."/>
        </authorList>
    </citation>
    <scope>NUCLEOTIDE SEQUENCE [LARGE SCALE GENOMIC DNA]</scope>
    <source>
        <strain evidence="4 5">ALL</strain>
    </source>
</reference>
<organism evidence="4 5">
    <name type="scientific">Steinernema carpocapsae</name>
    <name type="common">Entomopathogenic nematode</name>
    <dbReference type="NCBI Taxonomy" id="34508"/>
    <lineage>
        <taxon>Eukaryota</taxon>
        <taxon>Metazoa</taxon>
        <taxon>Ecdysozoa</taxon>
        <taxon>Nematoda</taxon>
        <taxon>Chromadorea</taxon>
        <taxon>Rhabditida</taxon>
        <taxon>Tylenchina</taxon>
        <taxon>Panagrolaimomorpha</taxon>
        <taxon>Strongyloidoidea</taxon>
        <taxon>Steinernematidae</taxon>
        <taxon>Steinernema</taxon>
    </lineage>
</organism>
<feature type="domain" description="ShKT" evidence="3">
    <location>
        <begin position="303"/>
        <end position="337"/>
    </location>
</feature>
<comment type="caution">
    <text evidence="1">Lacks conserved residue(s) required for the propagation of feature annotation.</text>
</comment>
<keyword evidence="1" id="KW-1015">Disulfide bond</keyword>
<evidence type="ECO:0000313" key="4">
    <source>
        <dbReference type="EMBL" id="TKR75950.1"/>
    </source>
</evidence>
<dbReference type="OrthoDB" id="5836328at2759"/>
<keyword evidence="5" id="KW-1185">Reference proteome</keyword>
<sequence length="337" mass="36018">MNKKLLVVFCCFVLFAVTSAGKTYCNCKMCFKPDAKGTAADDLSNDCVQSMSKGKCAKDATTPAQCKDAATVVCNCDNCDEALKATCAADVITGKCMSGTLNGDEVMPADAVDITDKCTPKPASAGNGTKTSFCSDPTTGNLTHIATACEDSDLTGLCSQINQTTSDQDRDEKCLTDPSFKKYCPKTCGLCCTFPRYSCKNSLGDDKCEAYLDYCQSSMYRQILASSCPATCGFCSSSGGSGGSGCGDKLDYCDKMQPYCNTPGFEVYRRQCAATCGTCGERKKATGNGRIPGSGNRGSNGVCRDTVKNCISLFNKCHHPQYTYFTKVYCKKTCRFC</sequence>
<feature type="domain" description="ShKT" evidence="3">
    <location>
        <begin position="149"/>
        <end position="191"/>
    </location>
</feature>
<feature type="chain" id="PRO_5020455237" description="ShKT domain-containing protein" evidence="2">
    <location>
        <begin position="21"/>
        <end position="337"/>
    </location>
</feature>
<dbReference type="Gene3D" id="1.10.10.1940">
    <property type="match status" value="1"/>
</dbReference>
<dbReference type="InterPro" id="IPR003582">
    <property type="entry name" value="ShKT_dom"/>
</dbReference>
<feature type="domain" description="ShKT" evidence="3">
    <location>
        <begin position="246"/>
        <end position="279"/>
    </location>
</feature>
<protein>
    <recommendedName>
        <fullName evidence="3">ShKT domain-containing protein</fullName>
    </recommendedName>
</protein>
<feature type="disulfide bond" evidence="1">
    <location>
        <begin position="303"/>
        <end position="337"/>
    </location>
</feature>
<dbReference type="Gene3D" id="1.10.10.1870">
    <property type="entry name" value="ShTK domain-like"/>
    <property type="match status" value="1"/>
</dbReference>
<proteinExistence type="predicted"/>
<dbReference type="EMBL" id="AZBU02000005">
    <property type="protein sequence ID" value="TKR75950.1"/>
    <property type="molecule type" value="Genomic_DNA"/>
</dbReference>
<name>A0A4U5N136_STECR</name>
<comment type="caution">
    <text evidence="4">The sequence shown here is derived from an EMBL/GenBank/DDBJ whole genome shotgun (WGS) entry which is preliminary data.</text>
</comment>
<dbReference type="STRING" id="34508.A0A4U5N136"/>
<dbReference type="Pfam" id="PF01549">
    <property type="entry name" value="ShK"/>
    <property type="match status" value="4"/>
</dbReference>
<dbReference type="PANTHER" id="PTHR21724">
    <property type="entry name" value="SHKT DOMAIN-CONTAINING PROTEIN"/>
    <property type="match status" value="1"/>
</dbReference>
<evidence type="ECO:0000259" key="3">
    <source>
        <dbReference type="PROSITE" id="PS51670"/>
    </source>
</evidence>
<feature type="signal peptide" evidence="2">
    <location>
        <begin position="1"/>
        <end position="20"/>
    </location>
</feature>